<dbReference type="GO" id="GO:0008528">
    <property type="term" value="F:G protein-coupled peptide receptor activity"/>
    <property type="evidence" value="ECO:0007669"/>
    <property type="project" value="InterPro"/>
</dbReference>
<evidence type="ECO:0000256" key="1">
    <source>
        <dbReference type="SAM" id="Phobius"/>
    </source>
</evidence>
<protein>
    <recommendedName>
        <fullName evidence="4">G-protein coupled receptors family 1 profile domain-containing protein</fullName>
    </recommendedName>
</protein>
<feature type="transmembrane region" description="Helical" evidence="1">
    <location>
        <begin position="66"/>
        <end position="85"/>
    </location>
</feature>
<organism evidence="3">
    <name type="scientific">Caenorhabditis remanei</name>
    <name type="common">Caenorhabditis vulgaris</name>
    <dbReference type="NCBI Taxonomy" id="31234"/>
    <lineage>
        <taxon>Eukaryota</taxon>
        <taxon>Metazoa</taxon>
        <taxon>Ecdysozoa</taxon>
        <taxon>Nematoda</taxon>
        <taxon>Chromadorea</taxon>
        <taxon>Rhabditida</taxon>
        <taxon>Rhabditina</taxon>
        <taxon>Rhabditomorpha</taxon>
        <taxon>Rhabditoidea</taxon>
        <taxon>Rhabditidae</taxon>
        <taxon>Peloderinae</taxon>
        <taxon>Caenorhabditis</taxon>
    </lineage>
</organism>
<dbReference type="Proteomes" id="UP000008281">
    <property type="component" value="Unassembled WGS sequence"/>
</dbReference>
<keyword evidence="1" id="KW-0812">Transmembrane</keyword>
<dbReference type="HOGENOM" id="CLU_2485475_0_0_1"/>
<dbReference type="PANTHER" id="PTHR22751">
    <property type="entry name" value="G-PROTEIN COUPLED RECEPTOR-RELATED"/>
    <property type="match status" value="1"/>
</dbReference>
<keyword evidence="1" id="KW-1133">Transmembrane helix</keyword>
<feature type="transmembrane region" description="Helical" evidence="1">
    <location>
        <begin position="40"/>
        <end position="57"/>
    </location>
</feature>
<accession>E3LPU3</accession>
<evidence type="ECO:0000313" key="2">
    <source>
        <dbReference type="EMBL" id="EFP05689.1"/>
    </source>
</evidence>
<dbReference type="InParanoid" id="E3LPU3"/>
<dbReference type="AlphaFoldDB" id="E3LPU3"/>
<dbReference type="PANTHER" id="PTHR22751:SF288">
    <property type="entry name" value="G-PROTEIN COUPLED RECEPTORS FAMILY 1 PROFILE DOMAIN-CONTAINING PROTEIN"/>
    <property type="match status" value="1"/>
</dbReference>
<keyword evidence="1" id="KW-0472">Membrane</keyword>
<gene>
    <name evidence="2" type="ORF">CRE_27024</name>
</gene>
<evidence type="ECO:0000313" key="3">
    <source>
        <dbReference type="Proteomes" id="UP000008281"/>
    </source>
</evidence>
<dbReference type="Pfam" id="PF10324">
    <property type="entry name" value="7TM_GPCR_Srw"/>
    <property type="match status" value="1"/>
</dbReference>
<evidence type="ECO:0008006" key="4">
    <source>
        <dbReference type="Google" id="ProtNLM"/>
    </source>
</evidence>
<reference evidence="2" key="1">
    <citation type="submission" date="2007-07" db="EMBL/GenBank/DDBJ databases">
        <title>PCAP assembly of the Caenorhabditis remanei genome.</title>
        <authorList>
            <consortium name="The Caenorhabditis remanei Sequencing Consortium"/>
            <person name="Wilson R.K."/>
        </authorList>
    </citation>
    <scope>NUCLEOTIDE SEQUENCE [LARGE SCALE GENOMIC DNA]</scope>
    <source>
        <strain evidence="2">PB4641</strain>
    </source>
</reference>
<name>E3LPU3_CAERE</name>
<dbReference type="InterPro" id="IPR019427">
    <property type="entry name" value="7TM_GPCR_serpentine_rcpt_Srw"/>
</dbReference>
<proteinExistence type="predicted"/>
<sequence>MKTCPYYFFDEREDSPPSLSCVYYYYFSNAVINCLEFEPYIALFSILINRIHLFILVQKPMRNSSINLIMAVTAFTDIISLIYSLEK</sequence>
<dbReference type="EMBL" id="DS268412">
    <property type="protein sequence ID" value="EFP05689.1"/>
    <property type="molecule type" value="Genomic_DNA"/>
</dbReference>
<keyword evidence="3" id="KW-1185">Reference proteome</keyword>